<reference evidence="2" key="1">
    <citation type="journal article" date="2013" name="Science">
        <title>Comparative analysis of bat genomes provides insight into the evolution of flight and immunity.</title>
        <authorList>
            <person name="Zhang G."/>
            <person name="Cowled C."/>
            <person name="Shi Z."/>
            <person name="Huang Z."/>
            <person name="Bishop-Lilly K.A."/>
            <person name="Fang X."/>
            <person name="Wynne J.W."/>
            <person name="Xiong Z."/>
            <person name="Baker M.L."/>
            <person name="Zhao W."/>
            <person name="Tachedjian M."/>
            <person name="Zhu Y."/>
            <person name="Zhou P."/>
            <person name="Jiang X."/>
            <person name="Ng J."/>
            <person name="Yang L."/>
            <person name="Wu L."/>
            <person name="Xiao J."/>
            <person name="Feng Y."/>
            <person name="Chen Y."/>
            <person name="Sun X."/>
            <person name="Zhang Y."/>
            <person name="Marsh G.A."/>
            <person name="Crameri G."/>
            <person name="Broder C.C."/>
            <person name="Frey K.G."/>
            <person name="Wang L.F."/>
            <person name="Wang J."/>
        </authorList>
    </citation>
    <scope>NUCLEOTIDE SEQUENCE [LARGE SCALE GENOMIC DNA]</scope>
</reference>
<proteinExistence type="predicted"/>
<dbReference type="InParanoid" id="L5K543"/>
<keyword evidence="2" id="KW-1185">Reference proteome</keyword>
<evidence type="ECO:0000313" key="1">
    <source>
        <dbReference type="EMBL" id="ELK05603.1"/>
    </source>
</evidence>
<sequence length="71" mass="7547">MAPPGGEDGKCRRHGKVPCRSALGLRSHAADGNASFVFRVRASRNGQGTAWPVETKLEGSHVELPSQLVAH</sequence>
<gene>
    <name evidence="1" type="ORF">PAL_GLEAN10023026</name>
</gene>
<organism evidence="1 2">
    <name type="scientific">Pteropus alecto</name>
    <name type="common">Black flying fox</name>
    <dbReference type="NCBI Taxonomy" id="9402"/>
    <lineage>
        <taxon>Eukaryota</taxon>
        <taxon>Metazoa</taxon>
        <taxon>Chordata</taxon>
        <taxon>Craniata</taxon>
        <taxon>Vertebrata</taxon>
        <taxon>Euteleostomi</taxon>
        <taxon>Mammalia</taxon>
        <taxon>Eutheria</taxon>
        <taxon>Laurasiatheria</taxon>
        <taxon>Chiroptera</taxon>
        <taxon>Yinpterochiroptera</taxon>
        <taxon>Pteropodoidea</taxon>
        <taxon>Pteropodidae</taxon>
        <taxon>Pteropodinae</taxon>
        <taxon>Pteropus</taxon>
    </lineage>
</organism>
<evidence type="ECO:0000313" key="2">
    <source>
        <dbReference type="Proteomes" id="UP000010552"/>
    </source>
</evidence>
<dbReference type="EMBL" id="KB031041">
    <property type="protein sequence ID" value="ELK05603.1"/>
    <property type="molecule type" value="Genomic_DNA"/>
</dbReference>
<protein>
    <submittedName>
        <fullName evidence="1">Uncharacterized protein</fullName>
    </submittedName>
</protein>
<dbReference type="Proteomes" id="UP000010552">
    <property type="component" value="Unassembled WGS sequence"/>
</dbReference>
<accession>L5K543</accession>
<name>L5K543_PTEAL</name>
<dbReference type="AlphaFoldDB" id="L5K543"/>